<keyword evidence="2" id="KW-0503">Monooxygenase</keyword>
<name>A0A1I0XUE4_9PSEU</name>
<dbReference type="PRINTS" id="PR00359">
    <property type="entry name" value="BP450"/>
</dbReference>
<dbReference type="GO" id="GO:0005506">
    <property type="term" value="F:iron ion binding"/>
    <property type="evidence" value="ECO:0007669"/>
    <property type="project" value="InterPro"/>
</dbReference>
<reference evidence="4" key="1">
    <citation type="submission" date="2016-10" db="EMBL/GenBank/DDBJ databases">
        <authorList>
            <person name="Varghese N."/>
            <person name="Submissions S."/>
        </authorList>
    </citation>
    <scope>NUCLEOTIDE SEQUENCE [LARGE SCALE GENOMIC DNA]</scope>
    <source>
        <strain evidence="4">CGMCC 4.3568</strain>
    </source>
</reference>
<evidence type="ECO:0000256" key="2">
    <source>
        <dbReference type="RuleBase" id="RU000461"/>
    </source>
</evidence>
<dbReference type="InterPro" id="IPR036396">
    <property type="entry name" value="Cyt_P450_sf"/>
</dbReference>
<dbReference type="EMBL" id="FOKG01000004">
    <property type="protein sequence ID" value="SFB04759.1"/>
    <property type="molecule type" value="Genomic_DNA"/>
</dbReference>
<dbReference type="GO" id="GO:0008395">
    <property type="term" value="F:steroid hydroxylase activity"/>
    <property type="evidence" value="ECO:0007669"/>
    <property type="project" value="TreeGrafter"/>
</dbReference>
<dbReference type="Pfam" id="PF00067">
    <property type="entry name" value="p450"/>
    <property type="match status" value="1"/>
</dbReference>
<gene>
    <name evidence="3" type="ORF">SAMN05216266_10425</name>
</gene>
<accession>A0A1I0XUE4</accession>
<dbReference type="InterPro" id="IPR001128">
    <property type="entry name" value="Cyt_P450"/>
</dbReference>
<dbReference type="GO" id="GO:0020037">
    <property type="term" value="F:heme binding"/>
    <property type="evidence" value="ECO:0007669"/>
    <property type="project" value="InterPro"/>
</dbReference>
<dbReference type="PROSITE" id="PS00086">
    <property type="entry name" value="CYTOCHROME_P450"/>
    <property type="match status" value="1"/>
</dbReference>
<evidence type="ECO:0000313" key="4">
    <source>
        <dbReference type="Proteomes" id="UP000243799"/>
    </source>
</evidence>
<dbReference type="SUPFAM" id="SSF48264">
    <property type="entry name" value="Cytochrome P450"/>
    <property type="match status" value="1"/>
</dbReference>
<dbReference type="GO" id="GO:0006707">
    <property type="term" value="P:cholesterol catabolic process"/>
    <property type="evidence" value="ECO:0007669"/>
    <property type="project" value="TreeGrafter"/>
</dbReference>
<evidence type="ECO:0000313" key="3">
    <source>
        <dbReference type="EMBL" id="SFB04759.1"/>
    </source>
</evidence>
<protein>
    <submittedName>
        <fullName evidence="3">Hydroxylation protein CepL</fullName>
    </submittedName>
</protein>
<dbReference type="PANTHER" id="PTHR46696:SF4">
    <property type="entry name" value="BIOTIN BIOSYNTHESIS CYTOCHROME P450"/>
    <property type="match status" value="1"/>
</dbReference>
<dbReference type="GO" id="GO:0036199">
    <property type="term" value="F:cholest-4-en-3-one 26-monooxygenase activity"/>
    <property type="evidence" value="ECO:0007669"/>
    <property type="project" value="TreeGrafter"/>
</dbReference>
<evidence type="ECO:0000256" key="1">
    <source>
        <dbReference type="ARBA" id="ARBA00010617"/>
    </source>
</evidence>
<organism evidence="3 4">
    <name type="scientific">Amycolatopsis marina</name>
    <dbReference type="NCBI Taxonomy" id="490629"/>
    <lineage>
        <taxon>Bacteria</taxon>
        <taxon>Bacillati</taxon>
        <taxon>Actinomycetota</taxon>
        <taxon>Actinomycetes</taxon>
        <taxon>Pseudonocardiales</taxon>
        <taxon>Pseudonocardiaceae</taxon>
        <taxon>Amycolatopsis</taxon>
    </lineage>
</organism>
<dbReference type="Gene3D" id="1.10.630.10">
    <property type="entry name" value="Cytochrome P450"/>
    <property type="match status" value="1"/>
</dbReference>
<proteinExistence type="inferred from homology"/>
<dbReference type="InterPro" id="IPR017972">
    <property type="entry name" value="Cyt_P450_CS"/>
</dbReference>
<comment type="similarity">
    <text evidence="1 2">Belongs to the cytochrome P450 family.</text>
</comment>
<keyword evidence="2" id="KW-0349">Heme</keyword>
<dbReference type="RefSeq" id="WP_091671696.1">
    <property type="nucleotide sequence ID" value="NZ_FOKG01000004.1"/>
</dbReference>
<dbReference type="OrthoDB" id="5241086at2"/>
<dbReference type="AlphaFoldDB" id="A0A1I0XUE4"/>
<dbReference type="Proteomes" id="UP000243799">
    <property type="component" value="Unassembled WGS sequence"/>
</dbReference>
<keyword evidence="4" id="KW-1185">Reference proteome</keyword>
<sequence length="400" mass="44268">MTEKQNIDLGDADLYLTEARFDMWREWAGRDAIVWSEPGTAPSGFWSVFSYEDCQQVLAPTAPFSSEYGMMIGFDAWHPDRAGGRMVVVTDGDWHAHLRKIIGPFLSRQKASELESFARKEITTLLETVVDRGSDVAAHLAPALPASVVCEILGVPVEDRQRLIELTNHAFGGADSAFDKMSPDEAHSEILFYCHGLIERRRADPGDDLVSVMLRDARMDASEVLINCDNVLIGGNETTRHSIAGMFHALSTRPDFLDELRTDPGRAHIAAEEVIRWTSPAMHVLRTATEDVTVRGQLIPKGMPVVAWLPAANRDPRVFGDPDSFIPDRRPNKHLGFGYGPHHCLGAALARLEICALLEVLAGRASGVTLAAPPLPQRSNLVQGYRKLLVDVDWRTSSEW</sequence>
<dbReference type="PANTHER" id="PTHR46696">
    <property type="entry name" value="P450, PUTATIVE (EUROFUNG)-RELATED"/>
    <property type="match status" value="1"/>
</dbReference>
<keyword evidence="2" id="KW-0479">Metal-binding</keyword>
<keyword evidence="2" id="KW-0560">Oxidoreductase</keyword>
<keyword evidence="2" id="KW-0408">Iron</keyword>
<dbReference type="InterPro" id="IPR002397">
    <property type="entry name" value="Cyt_P450_B"/>
</dbReference>
<dbReference type="STRING" id="490629.SAMN05216266_10425"/>